<proteinExistence type="predicted"/>
<dbReference type="Gene3D" id="3.30.230.10">
    <property type="match status" value="1"/>
</dbReference>
<evidence type="ECO:0000256" key="2">
    <source>
        <dbReference type="SAM" id="Phobius"/>
    </source>
</evidence>
<evidence type="ECO:0000256" key="1">
    <source>
        <dbReference type="SAM" id="MobiDB-lite"/>
    </source>
</evidence>
<dbReference type="InterPro" id="IPR001478">
    <property type="entry name" value="PDZ"/>
</dbReference>
<dbReference type="Pfam" id="PF05362">
    <property type="entry name" value="Lon_C"/>
    <property type="match status" value="1"/>
</dbReference>
<dbReference type="Gene3D" id="2.30.42.10">
    <property type="match status" value="1"/>
</dbReference>
<feature type="compositionally biased region" description="Low complexity" evidence="1">
    <location>
        <begin position="73"/>
        <end position="84"/>
    </location>
</feature>
<keyword evidence="2" id="KW-0472">Membrane</keyword>
<feature type="region of interest" description="Disordered" evidence="1">
    <location>
        <begin position="58"/>
        <end position="84"/>
    </location>
</feature>
<name>A0ABP4UZP1_9MICO</name>
<feature type="transmembrane region" description="Helical" evidence="2">
    <location>
        <begin position="31"/>
        <end position="50"/>
    </location>
</feature>
<dbReference type="PANTHER" id="PTHR10046">
    <property type="entry name" value="ATP DEPENDENT LON PROTEASE FAMILY MEMBER"/>
    <property type="match status" value="1"/>
</dbReference>
<dbReference type="InterPro" id="IPR027065">
    <property type="entry name" value="Lon_Prtase"/>
</dbReference>
<reference evidence="6" key="1">
    <citation type="journal article" date="2019" name="Int. J. Syst. Evol. Microbiol.">
        <title>The Global Catalogue of Microorganisms (GCM) 10K type strain sequencing project: providing services to taxonomists for standard genome sequencing and annotation.</title>
        <authorList>
            <consortium name="The Broad Institute Genomics Platform"/>
            <consortium name="The Broad Institute Genome Sequencing Center for Infectious Disease"/>
            <person name="Wu L."/>
            <person name="Ma J."/>
        </authorList>
    </citation>
    <scope>NUCLEOTIDE SEQUENCE [LARGE SCALE GENOMIC DNA]</scope>
    <source>
        <strain evidence="6">JCM 15589</strain>
    </source>
</reference>
<keyword evidence="6" id="KW-1185">Reference proteome</keyword>
<keyword evidence="2" id="KW-1133">Transmembrane helix</keyword>
<dbReference type="InterPro" id="IPR020568">
    <property type="entry name" value="Ribosomal_Su5_D2-typ_SF"/>
</dbReference>
<evidence type="ECO:0000259" key="3">
    <source>
        <dbReference type="Pfam" id="PF05362"/>
    </source>
</evidence>
<keyword evidence="2" id="KW-0812">Transmembrane</keyword>
<dbReference type="InterPro" id="IPR008269">
    <property type="entry name" value="Lon_proteolytic"/>
</dbReference>
<dbReference type="EMBL" id="BAAAPM010000003">
    <property type="protein sequence ID" value="GAA1713404.1"/>
    <property type="molecule type" value="Genomic_DNA"/>
</dbReference>
<gene>
    <name evidence="5" type="ORF">GCM10009809_06960</name>
</gene>
<dbReference type="RefSeq" id="WP_344245722.1">
    <property type="nucleotide sequence ID" value="NZ_BAAAPM010000003.1"/>
</dbReference>
<comment type="caution">
    <text evidence="5">The sequence shown here is derived from an EMBL/GenBank/DDBJ whole genome shotgun (WGS) entry which is preliminary data.</text>
</comment>
<protein>
    <submittedName>
        <fullName evidence="5">PDZ domain-containing protein</fullName>
    </submittedName>
</protein>
<feature type="domain" description="PDZ" evidence="4">
    <location>
        <begin position="197"/>
        <end position="250"/>
    </location>
</feature>
<evidence type="ECO:0000313" key="6">
    <source>
        <dbReference type="Proteomes" id="UP001501138"/>
    </source>
</evidence>
<sequence>MTFDRDILAPDDAPTPDADPAPAAPVSRRSVTLGISLLTTALLAAVLLVLPTPYAIRAPGPTEDTLGVEGQSGTQADGAAGAEAGQSATALPLVEVEGASTFDVSGELRLTTVSVYGGPGSDVLPGDVLWGWASDERSVQPVESIFPEQTSQEEQQQVSEAQMASSEESATVAALTELGYEVPATLTIVGAAEGSGAEGVVEAGDVVVSLDGEPVTTHQDLLAGLDAVTPGDDVELGVERDGERVDLTVTTGEGDGRAALGVFLDPSYEFPVDVTIRPGDIGGPSAGTMFALAIITKMTEEDELDGAVVAGTGTMSVDGKVGAIGGIEQKLFGATRDGADWFLAPESNCDQVVGHVPEGLRVVKVATLADARSAIEAIGAGDAAGLPTCS</sequence>
<accession>A0ABP4UZP1</accession>
<dbReference type="InterPro" id="IPR014721">
    <property type="entry name" value="Ribsml_uS5_D2-typ_fold_subgr"/>
</dbReference>
<dbReference type="Pfam" id="PF13180">
    <property type="entry name" value="PDZ_2"/>
    <property type="match status" value="1"/>
</dbReference>
<feature type="region of interest" description="Disordered" evidence="1">
    <location>
        <begin position="1"/>
        <end position="26"/>
    </location>
</feature>
<dbReference type="SUPFAM" id="SSF54211">
    <property type="entry name" value="Ribosomal protein S5 domain 2-like"/>
    <property type="match status" value="1"/>
</dbReference>
<evidence type="ECO:0000259" key="4">
    <source>
        <dbReference type="Pfam" id="PF13180"/>
    </source>
</evidence>
<dbReference type="Proteomes" id="UP001501138">
    <property type="component" value="Unassembled WGS sequence"/>
</dbReference>
<feature type="domain" description="Lon proteolytic" evidence="3">
    <location>
        <begin position="283"/>
        <end position="361"/>
    </location>
</feature>
<dbReference type="InterPro" id="IPR036034">
    <property type="entry name" value="PDZ_sf"/>
</dbReference>
<dbReference type="SUPFAM" id="SSF50156">
    <property type="entry name" value="PDZ domain-like"/>
    <property type="match status" value="1"/>
</dbReference>
<evidence type="ECO:0000313" key="5">
    <source>
        <dbReference type="EMBL" id="GAA1713404.1"/>
    </source>
</evidence>
<organism evidence="5 6">
    <name type="scientific">Isoptericola hypogeus</name>
    <dbReference type="NCBI Taxonomy" id="300179"/>
    <lineage>
        <taxon>Bacteria</taxon>
        <taxon>Bacillati</taxon>
        <taxon>Actinomycetota</taxon>
        <taxon>Actinomycetes</taxon>
        <taxon>Micrococcales</taxon>
        <taxon>Promicromonosporaceae</taxon>
        <taxon>Isoptericola</taxon>
    </lineage>
</organism>